<feature type="chain" id="PRO_5046433312" evidence="9">
    <location>
        <begin position="29"/>
        <end position="549"/>
    </location>
</feature>
<keyword evidence="7" id="KW-0998">Cell outer membrane</keyword>
<dbReference type="Pfam" id="PF02321">
    <property type="entry name" value="OEP"/>
    <property type="match status" value="2"/>
</dbReference>
<comment type="caution">
    <text evidence="10">The sequence shown here is derived from an EMBL/GenBank/DDBJ whole genome shotgun (WGS) entry which is preliminary data.</text>
</comment>
<dbReference type="PANTHER" id="PTHR30026:SF23">
    <property type="entry name" value="TO APRF-PUTATIVE OUTER MEMBRANE EFFLUX PROTEIN OR SECRETED ALKALINE PHOSPHATASE-RELATED"/>
    <property type="match status" value="1"/>
</dbReference>
<evidence type="ECO:0000313" key="11">
    <source>
        <dbReference type="Proteomes" id="UP001275932"/>
    </source>
</evidence>
<comment type="subcellular location">
    <subcellularLocation>
        <location evidence="1">Cell outer membrane</location>
    </subcellularLocation>
</comment>
<dbReference type="Gene3D" id="1.20.1600.10">
    <property type="entry name" value="Outer membrane efflux proteins (OEP)"/>
    <property type="match status" value="1"/>
</dbReference>
<keyword evidence="9" id="KW-0732">Signal</keyword>
<dbReference type="InterPro" id="IPR051906">
    <property type="entry name" value="TolC-like"/>
</dbReference>
<protein>
    <submittedName>
        <fullName evidence="10">TolC family protein</fullName>
    </submittedName>
</protein>
<evidence type="ECO:0000256" key="3">
    <source>
        <dbReference type="ARBA" id="ARBA00022448"/>
    </source>
</evidence>
<organism evidence="10 11">
    <name type="scientific">Intestinicryptomonas porci</name>
    <dbReference type="NCBI Taxonomy" id="2926320"/>
    <lineage>
        <taxon>Bacteria</taxon>
        <taxon>Pseudomonadati</taxon>
        <taxon>Verrucomicrobiota</taxon>
        <taxon>Opitutia</taxon>
        <taxon>Opitutales</taxon>
        <taxon>Intestinicryptomonaceae</taxon>
        <taxon>Intestinicryptomonas</taxon>
    </lineage>
</organism>
<evidence type="ECO:0000256" key="6">
    <source>
        <dbReference type="ARBA" id="ARBA00023136"/>
    </source>
</evidence>
<keyword evidence="3" id="KW-0813">Transport</keyword>
<evidence type="ECO:0000256" key="5">
    <source>
        <dbReference type="ARBA" id="ARBA00022692"/>
    </source>
</evidence>
<keyword evidence="8" id="KW-0175">Coiled coil</keyword>
<dbReference type="Proteomes" id="UP001275932">
    <property type="component" value="Unassembled WGS sequence"/>
</dbReference>
<comment type="similarity">
    <text evidence="2">Belongs to the outer membrane factor (OMF) (TC 1.B.17) family.</text>
</comment>
<feature type="signal peptide" evidence="9">
    <location>
        <begin position="1"/>
        <end position="28"/>
    </location>
</feature>
<evidence type="ECO:0000256" key="8">
    <source>
        <dbReference type="SAM" id="Coils"/>
    </source>
</evidence>
<evidence type="ECO:0000256" key="9">
    <source>
        <dbReference type="SAM" id="SignalP"/>
    </source>
</evidence>
<evidence type="ECO:0000256" key="7">
    <source>
        <dbReference type="ARBA" id="ARBA00023237"/>
    </source>
</evidence>
<evidence type="ECO:0000256" key="4">
    <source>
        <dbReference type="ARBA" id="ARBA00022452"/>
    </source>
</evidence>
<keyword evidence="6" id="KW-0472">Membrane</keyword>
<feature type="coiled-coil region" evidence="8">
    <location>
        <begin position="272"/>
        <end position="299"/>
    </location>
</feature>
<keyword evidence="5" id="KW-0812">Transmembrane</keyword>
<proteinExistence type="inferred from homology"/>
<accession>A0ABU4WGS2</accession>
<name>A0ABU4WGS2_9BACT</name>
<dbReference type="PANTHER" id="PTHR30026">
    <property type="entry name" value="OUTER MEMBRANE PROTEIN TOLC"/>
    <property type="match status" value="1"/>
</dbReference>
<evidence type="ECO:0000256" key="2">
    <source>
        <dbReference type="ARBA" id="ARBA00007613"/>
    </source>
</evidence>
<evidence type="ECO:0000313" key="10">
    <source>
        <dbReference type="EMBL" id="MDX8414958.1"/>
    </source>
</evidence>
<dbReference type="InterPro" id="IPR003423">
    <property type="entry name" value="OMP_efflux"/>
</dbReference>
<gene>
    <name evidence="10" type="ORF">MOX91_02005</name>
</gene>
<sequence length="549" mass="61218">MYIGVFKKLMFIAASASFLLSAGQAVNAEVPDKSEVVVAGGAEASQKNIDIKNVDPDVSSAEELKKTPLTLQNAIDAAMRGNLNLIYTRFEPEKTSQDVKIEESVFDPQLNLSFTYTDSKDSRSSSYVEGAIIPRNNYLNYNLNLQKKVETGGSVKVWTGSSRTETNSHDASLNPYYVANIGVDVTQPVLKGAGFAVNLAPIAIARSHRKESELALRKKILDTILNSEVAYWNLSAAYAFRDLRRSNLELAKKLLEENKAKFGVGIIRRQDVLQAEANIAEAEEKMISAEQLIQQNNDELLGTFGKLEFDNNPMFAVAVLPQDNIEMPNFEGVVSGALEFDLDMQIAMEAIERSRLEYVVADDNVNPTLNLRAGASVLSKDDNYLDSYKHAAQRKGYSWNAGVDFALPWGLREERARKVKSQINLRQSQVNLSNVRQDLMQSLRSAYRDLEAGIETRRSAARTLALNMESFDQQKALYDVGLVTFRDVLQAQRDLDESKSRYLDAVYSVILARAKLSRLDGTILRRHSFTWGDLGEYELPPSTKAVSKD</sequence>
<keyword evidence="4" id="KW-1134">Transmembrane beta strand</keyword>
<evidence type="ECO:0000256" key="1">
    <source>
        <dbReference type="ARBA" id="ARBA00004442"/>
    </source>
</evidence>
<reference evidence="10 11" key="1">
    <citation type="submission" date="2022-03" db="EMBL/GenBank/DDBJ databases">
        <title>Novel taxa within the pig intestine.</title>
        <authorList>
            <person name="Wylensek D."/>
            <person name="Bishof K."/>
            <person name="Afrizal A."/>
            <person name="Clavel T."/>
        </authorList>
    </citation>
    <scope>NUCLEOTIDE SEQUENCE [LARGE SCALE GENOMIC DNA]</scope>
    <source>
        <strain evidence="10 11">CLA-KB-P66</strain>
    </source>
</reference>
<dbReference type="SUPFAM" id="SSF56954">
    <property type="entry name" value="Outer membrane efflux proteins (OEP)"/>
    <property type="match status" value="1"/>
</dbReference>
<dbReference type="EMBL" id="JALBUT010000002">
    <property type="protein sequence ID" value="MDX8414958.1"/>
    <property type="molecule type" value="Genomic_DNA"/>
</dbReference>
<keyword evidence="11" id="KW-1185">Reference proteome</keyword>